<organism evidence="2 3">
    <name type="scientific">Trifolium pratense</name>
    <name type="common">Red clover</name>
    <dbReference type="NCBI Taxonomy" id="57577"/>
    <lineage>
        <taxon>Eukaryota</taxon>
        <taxon>Viridiplantae</taxon>
        <taxon>Streptophyta</taxon>
        <taxon>Embryophyta</taxon>
        <taxon>Tracheophyta</taxon>
        <taxon>Spermatophyta</taxon>
        <taxon>Magnoliopsida</taxon>
        <taxon>eudicotyledons</taxon>
        <taxon>Gunneridae</taxon>
        <taxon>Pentapetalae</taxon>
        <taxon>rosids</taxon>
        <taxon>fabids</taxon>
        <taxon>Fabales</taxon>
        <taxon>Fabaceae</taxon>
        <taxon>Papilionoideae</taxon>
        <taxon>50 kb inversion clade</taxon>
        <taxon>NPAAA clade</taxon>
        <taxon>Hologalegina</taxon>
        <taxon>IRL clade</taxon>
        <taxon>Trifolieae</taxon>
        <taxon>Trifolium</taxon>
    </lineage>
</organism>
<evidence type="ECO:0000256" key="1">
    <source>
        <dbReference type="SAM" id="MobiDB-lite"/>
    </source>
</evidence>
<comment type="caution">
    <text evidence="2">The sequence shown here is derived from an EMBL/GenBank/DDBJ whole genome shotgun (WGS) entry which is preliminary data.</text>
</comment>
<accession>A0A2K3KUL6</accession>
<dbReference type="Proteomes" id="UP000236291">
    <property type="component" value="Unassembled WGS sequence"/>
</dbReference>
<feature type="compositionally biased region" description="Acidic residues" evidence="1">
    <location>
        <begin position="1"/>
        <end position="17"/>
    </location>
</feature>
<reference evidence="2 3" key="2">
    <citation type="journal article" date="2017" name="Front. Plant Sci.">
        <title>Gene Classification and Mining of Molecular Markers Useful in Red Clover (Trifolium pratense) Breeding.</title>
        <authorList>
            <person name="Istvanek J."/>
            <person name="Dluhosova J."/>
            <person name="Dluhos P."/>
            <person name="Patkova L."/>
            <person name="Nedelnik J."/>
            <person name="Repkova J."/>
        </authorList>
    </citation>
    <scope>NUCLEOTIDE SEQUENCE [LARGE SCALE GENOMIC DNA]</scope>
    <source>
        <strain evidence="3">cv. Tatra</strain>
        <tissue evidence="2">Young leaves</tissue>
    </source>
</reference>
<name>A0A2K3KUL6_TRIPR</name>
<gene>
    <name evidence="2" type="ORF">L195_g057018</name>
</gene>
<dbReference type="EMBL" id="ASHM01110725">
    <property type="protein sequence ID" value="PNX69983.1"/>
    <property type="molecule type" value="Genomic_DNA"/>
</dbReference>
<evidence type="ECO:0000313" key="2">
    <source>
        <dbReference type="EMBL" id="PNX69983.1"/>
    </source>
</evidence>
<protein>
    <submittedName>
        <fullName evidence="2">Uncharacterized protein</fullName>
    </submittedName>
</protein>
<dbReference type="AlphaFoldDB" id="A0A2K3KUL6"/>
<proteinExistence type="predicted"/>
<evidence type="ECO:0000313" key="3">
    <source>
        <dbReference type="Proteomes" id="UP000236291"/>
    </source>
</evidence>
<sequence length="27" mass="2825">GAEFDDDGEDNGDDYISGDDATGVFDL</sequence>
<feature type="region of interest" description="Disordered" evidence="1">
    <location>
        <begin position="1"/>
        <end position="27"/>
    </location>
</feature>
<reference evidence="2 3" key="1">
    <citation type="journal article" date="2014" name="Am. J. Bot.">
        <title>Genome assembly and annotation for red clover (Trifolium pratense; Fabaceae).</title>
        <authorList>
            <person name="Istvanek J."/>
            <person name="Jaros M."/>
            <person name="Krenek A."/>
            <person name="Repkova J."/>
        </authorList>
    </citation>
    <scope>NUCLEOTIDE SEQUENCE [LARGE SCALE GENOMIC DNA]</scope>
    <source>
        <strain evidence="3">cv. Tatra</strain>
        <tissue evidence="2">Young leaves</tissue>
    </source>
</reference>
<feature type="non-terminal residue" evidence="2">
    <location>
        <position position="1"/>
    </location>
</feature>